<evidence type="ECO:0000259" key="18">
    <source>
        <dbReference type="Pfam" id="PF00150"/>
    </source>
</evidence>
<keyword evidence="3" id="KW-1003">Cell membrane</keyword>
<sequence length="331" mass="36461">MRRRYAASSLLPLLLTLLVIPLSFGQSNDKRTLGSSEPIRGVNLGGWLVTEQWITPSIYDSTSAADEWHLCNELGKEKCLSTLNDHWNSFYTRSDLADMRTAGLNAVRIPLGYWAVDVQDYEPYVSGQYPYLIRAVQWAGELGLSVVIDLHGAPGSQNGQDNSGLIGPVLFTGNTTNLDRSLGVLRNLTEEFSQAMYNDTIIGIELLNEPRLNTDNFTMVDLQAFYSNGASTVHNATTSNAPNVTIHDAFWGPQYWKNYHPTDSAASQPANGLSIDTHQYYAFAPLNNLSHAEILDSVCNISQLLKQPSSGIPSTMVGEWSLETGEPSSRL</sequence>
<name>A0A4U0VEV2_9PEZI</name>
<dbReference type="EMBL" id="NAJP01000005">
    <property type="protein sequence ID" value="TKA47647.1"/>
    <property type="molecule type" value="Genomic_DNA"/>
</dbReference>
<keyword evidence="6" id="KW-0735">Signal-anchor</keyword>
<reference evidence="19 20" key="1">
    <citation type="submission" date="2017-03" db="EMBL/GenBank/DDBJ databases">
        <title>Genomes of endolithic fungi from Antarctica.</title>
        <authorList>
            <person name="Coleine C."/>
            <person name="Masonjones S."/>
            <person name="Stajich J.E."/>
        </authorList>
    </citation>
    <scope>NUCLEOTIDE SEQUENCE [LARGE SCALE GENOMIC DNA]</scope>
    <source>
        <strain evidence="19 20">CCFEE 5311</strain>
    </source>
</reference>
<keyword evidence="17" id="KW-0732">Signal</keyword>
<gene>
    <name evidence="19" type="ORF">B0A54_02021</name>
</gene>
<dbReference type="AlphaFoldDB" id="A0A4U0VEV2"/>
<dbReference type="GO" id="GO:0005886">
    <property type="term" value="C:plasma membrane"/>
    <property type="evidence" value="ECO:0007669"/>
    <property type="project" value="UniProtKB-SubCell"/>
</dbReference>
<evidence type="ECO:0000256" key="14">
    <source>
        <dbReference type="ARBA" id="ARBA00038929"/>
    </source>
</evidence>
<keyword evidence="10 16" id="KW-0326">Glycosidase</keyword>
<comment type="subcellular location">
    <subcellularLocation>
        <location evidence="1">Cell membrane</location>
        <topology evidence="1">Single-pass type II membrane protein</topology>
    </subcellularLocation>
</comment>
<evidence type="ECO:0000256" key="15">
    <source>
        <dbReference type="ARBA" id="ARBA00041260"/>
    </source>
</evidence>
<dbReference type="PANTHER" id="PTHR31297">
    <property type="entry name" value="GLUCAN ENDO-1,6-BETA-GLUCOSIDASE B"/>
    <property type="match status" value="1"/>
</dbReference>
<dbReference type="SUPFAM" id="SSF51445">
    <property type="entry name" value="(Trans)glycosidases"/>
    <property type="match status" value="1"/>
</dbReference>
<evidence type="ECO:0000313" key="19">
    <source>
        <dbReference type="EMBL" id="TKA47647.1"/>
    </source>
</evidence>
<keyword evidence="7" id="KW-1133">Transmembrane helix</keyword>
<feature type="chain" id="PRO_5020752449" description="glucan 1,3-beta-glucosidase" evidence="17">
    <location>
        <begin position="26"/>
        <end position="331"/>
    </location>
</feature>
<evidence type="ECO:0000256" key="13">
    <source>
        <dbReference type="ARBA" id="ARBA00037126"/>
    </source>
</evidence>
<dbReference type="Gene3D" id="3.20.20.80">
    <property type="entry name" value="Glycosidases"/>
    <property type="match status" value="1"/>
</dbReference>
<dbReference type="InterPro" id="IPR017853">
    <property type="entry name" value="GH"/>
</dbReference>
<dbReference type="GO" id="GO:0071555">
    <property type="term" value="P:cell wall organization"/>
    <property type="evidence" value="ECO:0007669"/>
    <property type="project" value="UniProtKB-KW"/>
</dbReference>
<evidence type="ECO:0000256" key="5">
    <source>
        <dbReference type="ARBA" id="ARBA00022801"/>
    </source>
</evidence>
<comment type="caution">
    <text evidence="19">The sequence shown here is derived from an EMBL/GenBank/DDBJ whole genome shotgun (WGS) entry which is preliminary data.</text>
</comment>
<dbReference type="Proteomes" id="UP000310066">
    <property type="component" value="Unassembled WGS sequence"/>
</dbReference>
<evidence type="ECO:0000256" key="9">
    <source>
        <dbReference type="ARBA" id="ARBA00023180"/>
    </source>
</evidence>
<dbReference type="PANTHER" id="PTHR31297:SF34">
    <property type="entry name" value="GLUCAN 1,3-BETA-GLUCOSIDASE 2"/>
    <property type="match status" value="1"/>
</dbReference>
<feature type="signal peptide" evidence="17">
    <location>
        <begin position="1"/>
        <end position="25"/>
    </location>
</feature>
<protein>
    <recommendedName>
        <fullName evidence="14">glucan 1,3-beta-glucosidase</fullName>
        <ecNumber evidence="14">3.2.1.58</ecNumber>
    </recommendedName>
    <alternativeName>
        <fullName evidence="15">Exo-1,3-beta-glucanase D</fullName>
    </alternativeName>
</protein>
<feature type="domain" description="Glycoside hydrolase family 5" evidence="18">
    <location>
        <begin position="75"/>
        <end position="282"/>
    </location>
</feature>
<keyword evidence="11" id="KW-0961">Cell wall biogenesis/degradation</keyword>
<evidence type="ECO:0000256" key="11">
    <source>
        <dbReference type="ARBA" id="ARBA00023316"/>
    </source>
</evidence>
<accession>A0A4U0VEV2</accession>
<dbReference type="PROSITE" id="PS00659">
    <property type="entry name" value="GLYCOSYL_HYDROL_F5"/>
    <property type="match status" value="1"/>
</dbReference>
<comment type="similarity">
    <text evidence="2 16">Belongs to the glycosyl hydrolase 5 (cellulase A) family.</text>
</comment>
<dbReference type="InterPro" id="IPR001547">
    <property type="entry name" value="Glyco_hydro_5"/>
</dbReference>
<evidence type="ECO:0000256" key="12">
    <source>
        <dbReference type="ARBA" id="ARBA00036824"/>
    </source>
</evidence>
<organism evidence="19 20">
    <name type="scientific">Friedmanniomyces endolithicus</name>
    <dbReference type="NCBI Taxonomy" id="329885"/>
    <lineage>
        <taxon>Eukaryota</taxon>
        <taxon>Fungi</taxon>
        <taxon>Dikarya</taxon>
        <taxon>Ascomycota</taxon>
        <taxon>Pezizomycotina</taxon>
        <taxon>Dothideomycetes</taxon>
        <taxon>Dothideomycetidae</taxon>
        <taxon>Mycosphaerellales</taxon>
        <taxon>Teratosphaeriaceae</taxon>
        <taxon>Friedmanniomyces</taxon>
    </lineage>
</organism>
<comment type="catalytic activity">
    <reaction evidence="12">
        <text>Successive hydrolysis of beta-D-glucose units from the non-reducing ends of (1-&gt;3)-beta-D-glucans, releasing alpha-glucose.</text>
        <dbReference type="EC" id="3.2.1.58"/>
    </reaction>
</comment>
<dbReference type="GO" id="GO:0004338">
    <property type="term" value="F:glucan exo-1,3-beta-glucosidase activity"/>
    <property type="evidence" value="ECO:0007669"/>
    <property type="project" value="UniProtKB-EC"/>
</dbReference>
<dbReference type="InterPro" id="IPR018087">
    <property type="entry name" value="Glyco_hydro_5_CS"/>
</dbReference>
<evidence type="ECO:0000256" key="3">
    <source>
        <dbReference type="ARBA" id="ARBA00022475"/>
    </source>
</evidence>
<keyword evidence="4" id="KW-0812">Transmembrane</keyword>
<evidence type="ECO:0000256" key="8">
    <source>
        <dbReference type="ARBA" id="ARBA00023136"/>
    </source>
</evidence>
<dbReference type="EC" id="3.2.1.58" evidence="14"/>
<comment type="function">
    <text evidence="13">Glucosidase involved in the degradation of cellulosic biomass. Active on lichenan.</text>
</comment>
<proteinExistence type="inferred from homology"/>
<dbReference type="Pfam" id="PF00150">
    <property type="entry name" value="Cellulase"/>
    <property type="match status" value="1"/>
</dbReference>
<keyword evidence="9" id="KW-0325">Glycoprotein</keyword>
<dbReference type="GO" id="GO:0009251">
    <property type="term" value="P:glucan catabolic process"/>
    <property type="evidence" value="ECO:0007669"/>
    <property type="project" value="TreeGrafter"/>
</dbReference>
<dbReference type="InterPro" id="IPR050386">
    <property type="entry name" value="Glycosyl_hydrolase_5"/>
</dbReference>
<evidence type="ECO:0000256" key="2">
    <source>
        <dbReference type="ARBA" id="ARBA00005641"/>
    </source>
</evidence>
<evidence type="ECO:0000256" key="1">
    <source>
        <dbReference type="ARBA" id="ARBA00004401"/>
    </source>
</evidence>
<evidence type="ECO:0000256" key="16">
    <source>
        <dbReference type="RuleBase" id="RU361153"/>
    </source>
</evidence>
<dbReference type="GO" id="GO:0005576">
    <property type="term" value="C:extracellular region"/>
    <property type="evidence" value="ECO:0007669"/>
    <property type="project" value="TreeGrafter"/>
</dbReference>
<evidence type="ECO:0000256" key="6">
    <source>
        <dbReference type="ARBA" id="ARBA00022968"/>
    </source>
</evidence>
<evidence type="ECO:0000256" key="4">
    <source>
        <dbReference type="ARBA" id="ARBA00022692"/>
    </source>
</evidence>
<keyword evidence="8" id="KW-0472">Membrane</keyword>
<dbReference type="GO" id="GO:0009986">
    <property type="term" value="C:cell surface"/>
    <property type="evidence" value="ECO:0007669"/>
    <property type="project" value="TreeGrafter"/>
</dbReference>
<evidence type="ECO:0000313" key="20">
    <source>
        <dbReference type="Proteomes" id="UP000310066"/>
    </source>
</evidence>
<dbReference type="OrthoDB" id="1887033at2759"/>
<evidence type="ECO:0000256" key="10">
    <source>
        <dbReference type="ARBA" id="ARBA00023295"/>
    </source>
</evidence>
<evidence type="ECO:0000256" key="17">
    <source>
        <dbReference type="SAM" id="SignalP"/>
    </source>
</evidence>
<evidence type="ECO:0000256" key="7">
    <source>
        <dbReference type="ARBA" id="ARBA00022989"/>
    </source>
</evidence>
<keyword evidence="5 16" id="KW-0378">Hydrolase</keyword>